<dbReference type="Proteomes" id="UP000550714">
    <property type="component" value="Unassembled WGS sequence"/>
</dbReference>
<dbReference type="PANTHER" id="PTHR33371:SF17">
    <property type="entry name" value="MCE-FAMILY PROTEIN MCE1B"/>
    <property type="match status" value="1"/>
</dbReference>
<evidence type="ECO:0000259" key="2">
    <source>
        <dbReference type="Pfam" id="PF02470"/>
    </source>
</evidence>
<dbReference type="Pfam" id="PF11887">
    <property type="entry name" value="Mce4_CUP1"/>
    <property type="match status" value="1"/>
</dbReference>
<protein>
    <submittedName>
        <fullName evidence="4">Phospholipid/cholesterol/gamma-HCH transport system substrate-binding protein</fullName>
    </submittedName>
</protein>
<gene>
    <name evidence="4" type="ORF">FHS23_000176</name>
</gene>
<organism evidence="4 5">
    <name type="scientific">Prauserella isguenensis</name>
    <dbReference type="NCBI Taxonomy" id="1470180"/>
    <lineage>
        <taxon>Bacteria</taxon>
        <taxon>Bacillati</taxon>
        <taxon>Actinomycetota</taxon>
        <taxon>Actinomycetes</taxon>
        <taxon>Pseudonocardiales</taxon>
        <taxon>Pseudonocardiaceae</taxon>
        <taxon>Prauserella</taxon>
    </lineage>
</organism>
<proteinExistence type="predicted"/>
<keyword evidence="5" id="KW-1185">Reference proteome</keyword>
<dbReference type="InterPro" id="IPR024516">
    <property type="entry name" value="Mce_C"/>
</dbReference>
<accession>A0A839RTY9</accession>
<evidence type="ECO:0000313" key="5">
    <source>
        <dbReference type="Proteomes" id="UP000550714"/>
    </source>
</evidence>
<feature type="compositionally biased region" description="Gly residues" evidence="1">
    <location>
        <begin position="124"/>
        <end position="135"/>
    </location>
</feature>
<dbReference type="GO" id="GO:0005576">
    <property type="term" value="C:extracellular region"/>
    <property type="evidence" value="ECO:0007669"/>
    <property type="project" value="TreeGrafter"/>
</dbReference>
<dbReference type="Pfam" id="PF02470">
    <property type="entry name" value="MlaD"/>
    <property type="match status" value="1"/>
</dbReference>
<evidence type="ECO:0000256" key="1">
    <source>
        <dbReference type="SAM" id="MobiDB-lite"/>
    </source>
</evidence>
<dbReference type="InterPro" id="IPR003399">
    <property type="entry name" value="Mce/MlaD"/>
</dbReference>
<sequence>MRGLTAPLVKLGAFIAVTVLVTGVLAVSIANINLSDTVTYKARFTDATMVIPNDDVRIAGVRVGQVSSVEIVDRRLAEVEFEIDAARELPANVQASIKYRNLVGQRYIALERAGEGGVQQAAHQGGGNQPGGGSPQGTLEPGETIPLEQTTPALDLDQLFNGFKPLFRALSPDDVNKLSYEIIQVLQGEGGTVESLLSHTASLTTKLAEKDQVIGQVIDNLNTVLTTVNERTPQLDQLIVRLQKLVSGLAKDKEPIGQSIDALGGLAQTTAGLLKETREPLKQDIKALGELAGNLNEQEQVVEHFIQFLPEKAKRMAATADYGSWFNFYLCSASGNVRIPGLMSEPVNVPIAPVNRERCTSE</sequence>
<evidence type="ECO:0000313" key="4">
    <source>
        <dbReference type="EMBL" id="MBB3049181.1"/>
    </source>
</evidence>
<dbReference type="InterPro" id="IPR052336">
    <property type="entry name" value="MlaD_Phospholipid_Transporter"/>
</dbReference>
<feature type="region of interest" description="Disordered" evidence="1">
    <location>
        <begin position="118"/>
        <end position="145"/>
    </location>
</feature>
<comment type="caution">
    <text evidence="4">The sequence shown here is derived from an EMBL/GenBank/DDBJ whole genome shotgun (WGS) entry which is preliminary data.</text>
</comment>
<dbReference type="AlphaFoldDB" id="A0A839RTY9"/>
<feature type="domain" description="Mce/MlaD" evidence="2">
    <location>
        <begin position="37"/>
        <end position="111"/>
    </location>
</feature>
<reference evidence="4 5" key="1">
    <citation type="submission" date="2020-08" db="EMBL/GenBank/DDBJ databases">
        <title>Genomic Encyclopedia of Type Strains, Phase III (KMG-III): the genomes of soil and plant-associated and newly described type strains.</title>
        <authorList>
            <person name="Whitman W."/>
        </authorList>
    </citation>
    <scope>NUCLEOTIDE SEQUENCE [LARGE SCALE GENOMIC DNA]</scope>
    <source>
        <strain evidence="4 5">CECT 8577</strain>
    </source>
</reference>
<evidence type="ECO:0000259" key="3">
    <source>
        <dbReference type="Pfam" id="PF11887"/>
    </source>
</evidence>
<dbReference type="RefSeq" id="WP_183646217.1">
    <property type="nucleotide sequence ID" value="NZ_JACHWU010000001.1"/>
</dbReference>
<dbReference type="GO" id="GO:0051701">
    <property type="term" value="P:biological process involved in interaction with host"/>
    <property type="evidence" value="ECO:0007669"/>
    <property type="project" value="TreeGrafter"/>
</dbReference>
<dbReference type="InterPro" id="IPR005693">
    <property type="entry name" value="Mce"/>
</dbReference>
<dbReference type="NCBIfam" id="TIGR00996">
    <property type="entry name" value="Mtu_fam_mce"/>
    <property type="match status" value="1"/>
</dbReference>
<feature type="domain" description="Mammalian cell entry C-terminal" evidence="3">
    <location>
        <begin position="138"/>
        <end position="340"/>
    </location>
</feature>
<name>A0A839RTY9_9PSEU</name>
<dbReference type="EMBL" id="JACHWU010000001">
    <property type="protein sequence ID" value="MBB3049181.1"/>
    <property type="molecule type" value="Genomic_DNA"/>
</dbReference>
<dbReference type="PANTHER" id="PTHR33371">
    <property type="entry name" value="INTERMEMBRANE PHOSPHOLIPID TRANSPORT SYSTEM BINDING PROTEIN MLAD-RELATED"/>
    <property type="match status" value="1"/>
</dbReference>